<dbReference type="RefSeq" id="WP_112573289.1">
    <property type="nucleotide sequence ID" value="NZ_CP043450.1"/>
</dbReference>
<protein>
    <recommendedName>
        <fullName evidence="1">DUF5615 domain-containing protein</fullName>
    </recommendedName>
</protein>
<dbReference type="OrthoDB" id="27473at2"/>
<accession>A0A5C1HSN8</accession>
<gene>
    <name evidence="2" type="ORF">DEO27_000020</name>
</gene>
<keyword evidence="3" id="KW-1185">Reference proteome</keyword>
<dbReference type="InterPro" id="IPR041049">
    <property type="entry name" value="DUF5615"/>
</dbReference>
<reference evidence="2" key="1">
    <citation type="submission" date="2019-08" db="EMBL/GenBank/DDBJ databases">
        <title>Comparative genome analysis confer to the adaptation heavy metal polluted environment.</title>
        <authorList>
            <person name="Li Y."/>
        </authorList>
    </citation>
    <scope>NUCLEOTIDE SEQUENCE [LARGE SCALE GENOMIC DNA]</scope>
    <source>
        <strain evidence="2">P1</strain>
    </source>
</reference>
<dbReference type="Pfam" id="PF18480">
    <property type="entry name" value="DUF5615"/>
    <property type="match status" value="1"/>
</dbReference>
<dbReference type="AlphaFoldDB" id="A0A5C1HSN8"/>
<evidence type="ECO:0000313" key="3">
    <source>
        <dbReference type="Proteomes" id="UP000251402"/>
    </source>
</evidence>
<evidence type="ECO:0000313" key="2">
    <source>
        <dbReference type="EMBL" id="QEM08473.1"/>
    </source>
</evidence>
<name>A0A5C1HSN8_9SPHI</name>
<organism evidence="2 3">
    <name type="scientific">Mucilaginibacter rubeus</name>
    <dbReference type="NCBI Taxonomy" id="2027860"/>
    <lineage>
        <taxon>Bacteria</taxon>
        <taxon>Pseudomonadati</taxon>
        <taxon>Bacteroidota</taxon>
        <taxon>Sphingobacteriia</taxon>
        <taxon>Sphingobacteriales</taxon>
        <taxon>Sphingobacteriaceae</taxon>
        <taxon>Mucilaginibacter</taxon>
    </lineage>
</organism>
<evidence type="ECO:0000259" key="1">
    <source>
        <dbReference type="Pfam" id="PF18480"/>
    </source>
</evidence>
<proteinExistence type="predicted"/>
<dbReference type="KEGG" id="mrub:DEO27_000020"/>
<dbReference type="EMBL" id="CP043450">
    <property type="protein sequence ID" value="QEM08473.1"/>
    <property type="molecule type" value="Genomic_DNA"/>
</dbReference>
<feature type="domain" description="DUF5615" evidence="1">
    <location>
        <begin position="10"/>
        <end position="115"/>
    </location>
</feature>
<dbReference type="Proteomes" id="UP000251402">
    <property type="component" value="Chromosome"/>
</dbReference>
<sequence length="118" mass="13878">MAIIASYEIRIITDENISWRLKKLLPSWDILPVNEIAPHERLSDIRIWQFAKANGYSILTFDEDFRELQNLYSFPPKIIWLRTGNVNTKAISDLLSRSRNSIVQFIQDYSLGVFELYL</sequence>